<organism evidence="1 2">
    <name type="scientific">Desulfitobacterium hafniense</name>
    <name type="common">Desulfitobacterium frappieri</name>
    <dbReference type="NCBI Taxonomy" id="49338"/>
    <lineage>
        <taxon>Bacteria</taxon>
        <taxon>Bacillati</taxon>
        <taxon>Bacillota</taxon>
        <taxon>Clostridia</taxon>
        <taxon>Eubacteriales</taxon>
        <taxon>Desulfitobacteriaceae</taxon>
        <taxon>Desulfitobacterium</taxon>
    </lineage>
</organism>
<dbReference type="EMBL" id="LOCK01000014">
    <property type="protein sequence ID" value="KTE92472.1"/>
    <property type="molecule type" value="Genomic_DNA"/>
</dbReference>
<dbReference type="Pfam" id="PF13730">
    <property type="entry name" value="HTH_36"/>
    <property type="match status" value="1"/>
</dbReference>
<dbReference type="OrthoDB" id="9799748at2"/>
<proteinExistence type="predicted"/>
<name>A0A0W1JMS9_DESHA</name>
<comment type="caution">
    <text evidence="1">The sequence shown here is derived from an EMBL/GenBank/DDBJ whole genome shotgun (WGS) entry which is preliminary data.</text>
</comment>
<dbReference type="SUPFAM" id="SSF46785">
    <property type="entry name" value="Winged helix' DNA-binding domain"/>
    <property type="match status" value="1"/>
</dbReference>
<sequence>MSYFSSLYSSELPHRARAVYMYLHDRADKDGKCYPAIGTIAKELKLSRSTVKRAIADLEKSGRLRKEQRWRENGGKSSNLYYLVQTNSG</sequence>
<evidence type="ECO:0000313" key="1">
    <source>
        <dbReference type="EMBL" id="KTE92472.1"/>
    </source>
</evidence>
<protein>
    <submittedName>
        <fullName evidence="1">Transcriptional regulator</fullName>
    </submittedName>
</protein>
<gene>
    <name evidence="1" type="ORF">AT727_19155</name>
</gene>
<dbReference type="InterPro" id="IPR036388">
    <property type="entry name" value="WH-like_DNA-bd_sf"/>
</dbReference>
<evidence type="ECO:0000313" key="2">
    <source>
        <dbReference type="Proteomes" id="UP000054623"/>
    </source>
</evidence>
<reference evidence="1 2" key="1">
    <citation type="submission" date="2015-12" db="EMBL/GenBank/DDBJ databases">
        <title>Draft Genome Sequence of Desulfitobacterium hafniense Strain DH, a Sulfate-reducing Bacterium Isolated from Paddy Soils.</title>
        <authorList>
            <person name="Bao P."/>
            <person name="Zhang X."/>
            <person name="Li G."/>
        </authorList>
    </citation>
    <scope>NUCLEOTIDE SEQUENCE [LARGE SCALE GENOMIC DNA]</scope>
    <source>
        <strain evidence="1 2">DH</strain>
    </source>
</reference>
<dbReference type="AlphaFoldDB" id="A0A0W1JMS9"/>
<dbReference type="InterPro" id="IPR036390">
    <property type="entry name" value="WH_DNA-bd_sf"/>
</dbReference>
<accession>A0A0W1JMS9</accession>
<dbReference type="Gene3D" id="1.10.10.10">
    <property type="entry name" value="Winged helix-like DNA-binding domain superfamily/Winged helix DNA-binding domain"/>
    <property type="match status" value="1"/>
</dbReference>
<dbReference type="Proteomes" id="UP000054623">
    <property type="component" value="Unassembled WGS sequence"/>
</dbReference>
<dbReference type="RefSeq" id="WP_058490953.1">
    <property type="nucleotide sequence ID" value="NZ_LOCK01000014.1"/>
</dbReference>